<dbReference type="PANTHER" id="PTHR12455">
    <property type="entry name" value="NUCLEOLAR COMPLEX PROTEIN 4"/>
    <property type="match status" value="1"/>
</dbReference>
<evidence type="ECO:0000256" key="1">
    <source>
        <dbReference type="ARBA" id="ARBA00004232"/>
    </source>
</evidence>
<proteinExistence type="inferred from homology"/>
<sequence length="512" mass="58097">MTVESTKIIMKSNKDKISEIKLKTKKCLDDKKGVNAIIDILCYSQEDDASVAIVAVRALQQIFARLLSVGEMVIDTMPDKEEDLTKGEKVSVWLREQYKTACDALVEKLDNADAKLQEASLVALLKFVEQEGQRPLDKPAAGQLSFPYTLLQSVVEKLLSKTDNMEALILRLSEVMEHDDVRFFLMKAIKQELGKTPTKDRNEVFLSNVLCALENLEFPESDGSEPLTKFLAVSDDNVSQPKLSSLAEQKKSFTACWMEFLRSELTSGLYRRVLTKLDEKVVPFLSSPLVLADFLTQSYDVGGAISLLALNGIFILIHRYNLDYPDFYKKFYTLFEPQIFQAKYKARFFHLADLFLSSTHLPSYLVASFVKRIARLALSAPPAGARLCVVFVYNLMVRHPSCAVLAHHPDYTCNTDPFLMEEQDPAKTKAMDSSLWEIKTLQSHFSPEVAQEAMKINHPVTQEQKLADFLEVSTEQMMEHAMKKKPTQEVPINHEKPKGLFDKNIQRFFTLV</sequence>
<dbReference type="AlphaFoldDB" id="A0AAN9AJS6"/>
<feature type="domain" description="CCAAT-binding factor" evidence="6">
    <location>
        <begin position="306"/>
        <end position="451"/>
    </location>
</feature>
<dbReference type="Pfam" id="PF03914">
    <property type="entry name" value="CBF"/>
    <property type="match status" value="1"/>
</dbReference>
<organism evidence="7 8">
    <name type="scientific">Littorina saxatilis</name>
    <dbReference type="NCBI Taxonomy" id="31220"/>
    <lineage>
        <taxon>Eukaryota</taxon>
        <taxon>Metazoa</taxon>
        <taxon>Spiralia</taxon>
        <taxon>Lophotrochozoa</taxon>
        <taxon>Mollusca</taxon>
        <taxon>Gastropoda</taxon>
        <taxon>Caenogastropoda</taxon>
        <taxon>Littorinimorpha</taxon>
        <taxon>Littorinoidea</taxon>
        <taxon>Littorinidae</taxon>
        <taxon>Littorina</taxon>
    </lineage>
</organism>
<feature type="coiled-coil region" evidence="5">
    <location>
        <begin position="95"/>
        <end position="122"/>
    </location>
</feature>
<evidence type="ECO:0000256" key="3">
    <source>
        <dbReference type="ARBA" id="ARBA00022692"/>
    </source>
</evidence>
<keyword evidence="4" id="KW-0472">Membrane</keyword>
<dbReference type="PANTHER" id="PTHR12455:SF0">
    <property type="entry name" value="NUCLEOLAR COMPLEX PROTEIN 4 HOMOLOG"/>
    <property type="match status" value="1"/>
</dbReference>
<evidence type="ECO:0000313" key="8">
    <source>
        <dbReference type="Proteomes" id="UP001374579"/>
    </source>
</evidence>
<protein>
    <recommendedName>
        <fullName evidence="6">CCAAT-binding factor domain-containing protein</fullName>
    </recommendedName>
</protein>
<dbReference type="Proteomes" id="UP001374579">
    <property type="component" value="Unassembled WGS sequence"/>
</dbReference>
<dbReference type="GO" id="GO:0032040">
    <property type="term" value="C:small-subunit processome"/>
    <property type="evidence" value="ECO:0007669"/>
    <property type="project" value="TreeGrafter"/>
</dbReference>
<reference evidence="7 8" key="1">
    <citation type="submission" date="2024-02" db="EMBL/GenBank/DDBJ databases">
        <title>Chromosome-scale genome assembly of the rough periwinkle Littorina saxatilis.</title>
        <authorList>
            <person name="De Jode A."/>
            <person name="Faria R."/>
            <person name="Formenti G."/>
            <person name="Sims Y."/>
            <person name="Smith T.P."/>
            <person name="Tracey A."/>
            <person name="Wood J.M.D."/>
            <person name="Zagrodzka Z.B."/>
            <person name="Johannesson K."/>
            <person name="Butlin R.K."/>
            <person name="Leder E.H."/>
        </authorList>
    </citation>
    <scope>NUCLEOTIDE SEQUENCE [LARGE SCALE GENOMIC DNA]</scope>
    <source>
        <strain evidence="7">Snail1</strain>
        <tissue evidence="7">Muscle</tissue>
    </source>
</reference>
<dbReference type="GO" id="GO:0030692">
    <property type="term" value="C:Noc4p-Nop14p complex"/>
    <property type="evidence" value="ECO:0007669"/>
    <property type="project" value="TreeGrafter"/>
</dbReference>
<evidence type="ECO:0000256" key="5">
    <source>
        <dbReference type="SAM" id="Coils"/>
    </source>
</evidence>
<comment type="similarity">
    <text evidence="2">Belongs to the CBF/MAK21 family.</text>
</comment>
<evidence type="ECO:0000259" key="6">
    <source>
        <dbReference type="Pfam" id="PF03914"/>
    </source>
</evidence>
<dbReference type="InterPro" id="IPR016024">
    <property type="entry name" value="ARM-type_fold"/>
</dbReference>
<evidence type="ECO:0000256" key="4">
    <source>
        <dbReference type="ARBA" id="ARBA00022989"/>
    </source>
</evidence>
<evidence type="ECO:0000256" key="2">
    <source>
        <dbReference type="ARBA" id="ARBA00007797"/>
    </source>
</evidence>
<keyword evidence="4" id="KW-1133">Transmembrane helix</keyword>
<comment type="subcellular location">
    <subcellularLocation>
        <location evidence="1">Nucleus membrane</location>
        <topology evidence="1">Multi-pass membrane protein</topology>
    </subcellularLocation>
</comment>
<name>A0AAN9AJS6_9CAEN</name>
<dbReference type="GO" id="GO:0042254">
    <property type="term" value="P:ribosome biogenesis"/>
    <property type="evidence" value="ECO:0007669"/>
    <property type="project" value="InterPro"/>
</dbReference>
<dbReference type="SUPFAM" id="SSF48371">
    <property type="entry name" value="ARM repeat"/>
    <property type="match status" value="1"/>
</dbReference>
<dbReference type="GO" id="GO:0031965">
    <property type="term" value="C:nuclear membrane"/>
    <property type="evidence" value="ECO:0007669"/>
    <property type="project" value="UniProtKB-SubCell"/>
</dbReference>
<dbReference type="EMBL" id="JBAMIC010004070">
    <property type="protein sequence ID" value="KAK7088152.1"/>
    <property type="molecule type" value="Genomic_DNA"/>
</dbReference>
<keyword evidence="3" id="KW-0812">Transmembrane</keyword>
<accession>A0AAN9AJS6</accession>
<dbReference type="InterPro" id="IPR005612">
    <property type="entry name" value="CCAAT-binding_factor"/>
</dbReference>
<comment type="caution">
    <text evidence="7">The sequence shown here is derived from an EMBL/GenBank/DDBJ whole genome shotgun (WGS) entry which is preliminary data.</text>
</comment>
<keyword evidence="5" id="KW-0175">Coiled coil</keyword>
<dbReference type="InterPro" id="IPR027193">
    <property type="entry name" value="Noc4"/>
</dbReference>
<gene>
    <name evidence="7" type="ORF">V1264_022101</name>
</gene>
<evidence type="ECO:0000313" key="7">
    <source>
        <dbReference type="EMBL" id="KAK7088152.1"/>
    </source>
</evidence>
<keyword evidence="8" id="KW-1185">Reference proteome</keyword>